<proteinExistence type="predicted"/>
<dbReference type="EMBL" id="CM043029">
    <property type="protein sequence ID" value="KAI4585906.1"/>
    <property type="molecule type" value="Genomic_DNA"/>
</dbReference>
<reference evidence="1" key="1">
    <citation type="submission" date="2022-03" db="EMBL/GenBank/DDBJ databases">
        <title>Genomic analyses of argali, domestic sheep and their hybrids provide insights into chromosomal evolution, heterosis and genetic basis of agronomic traits.</title>
        <authorList>
            <person name="Li M."/>
        </authorList>
    </citation>
    <scope>NUCLEOTIDE SEQUENCE</scope>
    <source>
        <strain evidence="1">F1 hybrid</strain>
    </source>
</reference>
<sequence>MEKSITTLEECYLTAQYKATSVHDLNNKLENEIANKDSMHQQTEDKNHQLQERLELVEKLQQMLQRETLPEVEAELAQRVAVLSKAGERHGSTEERLCQVEAQLEEKNKELQWLPALWEEVRDDKRNSKCETLTLASLQSLRLDQLHMGALHMATHEDIREAHGSQIGKKSDDIAQGYIQNILNSFTEILSTYLMGQFILLHIKLFFYSGIQRASNMIKFVKCEKTSKSSNIFIAAERHGTDNFKSSCANHNS</sequence>
<evidence type="ECO:0000313" key="2">
    <source>
        <dbReference type="Proteomes" id="UP001057279"/>
    </source>
</evidence>
<comment type="caution">
    <text evidence="1">The sequence shown here is derived from an EMBL/GenBank/DDBJ whole genome shotgun (WGS) entry which is preliminary data.</text>
</comment>
<accession>A0ACB9V8W9</accession>
<protein>
    <submittedName>
        <fullName evidence="1">Uncharacterized protein</fullName>
    </submittedName>
</protein>
<evidence type="ECO:0000313" key="1">
    <source>
        <dbReference type="EMBL" id="KAI4585906.1"/>
    </source>
</evidence>
<dbReference type="Proteomes" id="UP001057279">
    <property type="component" value="Linkage Group LG04"/>
</dbReference>
<organism evidence="1 2">
    <name type="scientific">Ovis ammon polii x Ovis aries</name>
    <dbReference type="NCBI Taxonomy" id="2918886"/>
    <lineage>
        <taxon>Eukaryota</taxon>
        <taxon>Metazoa</taxon>
        <taxon>Chordata</taxon>
        <taxon>Craniata</taxon>
        <taxon>Vertebrata</taxon>
        <taxon>Euteleostomi</taxon>
        <taxon>Mammalia</taxon>
        <taxon>Eutheria</taxon>
        <taxon>Laurasiatheria</taxon>
        <taxon>Artiodactyla</taxon>
        <taxon>Ruminantia</taxon>
        <taxon>Pecora</taxon>
        <taxon>Bovidae</taxon>
        <taxon>Caprinae</taxon>
        <taxon>Ovis</taxon>
    </lineage>
</organism>
<name>A0ACB9V8W9_9CETA</name>
<gene>
    <name evidence="1" type="ORF">MJG53_006140</name>
</gene>
<keyword evidence="2" id="KW-1185">Reference proteome</keyword>